<evidence type="ECO:0000313" key="2">
    <source>
        <dbReference type="Proteomes" id="UP000274593"/>
    </source>
</evidence>
<reference evidence="1 2" key="1">
    <citation type="submission" date="2018-09" db="EMBL/GenBank/DDBJ databases">
        <title>Insights into the microbiota of Asian seabass (Lates calcarifer) with tenacibaculosis symptoms and description of sp. nov. Tenacibaculum singaporense.</title>
        <authorList>
            <person name="Miyake S."/>
            <person name="Soh M."/>
            <person name="Azman M.N."/>
            <person name="Ngoh S.Y."/>
            <person name="Orban L."/>
        </authorList>
    </citation>
    <scope>NUCLEOTIDE SEQUENCE [LARGE SCALE GENOMIC DNA]</scope>
    <source>
        <strain evidence="1 2">DSM 106434</strain>
    </source>
</reference>
<accession>A0A3Q8RP93</accession>
<dbReference type="Proteomes" id="UP000274593">
    <property type="component" value="Chromosome"/>
</dbReference>
<dbReference type="EMBL" id="CP032548">
    <property type="protein sequence ID" value="AZJ36085.1"/>
    <property type="molecule type" value="Genomic_DNA"/>
</dbReference>
<keyword evidence="2" id="KW-1185">Reference proteome</keyword>
<sequence>MIKNISNMGSVLDVSEQKSINGGSGICPSQGVACDENYPPLINCITDVPYCCVDGYFEECY</sequence>
<proteinExistence type="predicted"/>
<dbReference type="AlphaFoldDB" id="A0A3Q8RP93"/>
<gene>
    <name evidence="1" type="ORF">D6T69_11320</name>
</gene>
<name>A0A3Q8RP93_9FLAO</name>
<evidence type="ECO:0000313" key="1">
    <source>
        <dbReference type="EMBL" id="AZJ36085.1"/>
    </source>
</evidence>
<organism evidence="1 2">
    <name type="scientific">Tenacibaculum singaporense</name>
    <dbReference type="NCBI Taxonomy" id="2358479"/>
    <lineage>
        <taxon>Bacteria</taxon>
        <taxon>Pseudomonadati</taxon>
        <taxon>Bacteroidota</taxon>
        <taxon>Flavobacteriia</taxon>
        <taxon>Flavobacteriales</taxon>
        <taxon>Flavobacteriaceae</taxon>
        <taxon>Tenacibaculum</taxon>
    </lineage>
</organism>
<dbReference type="KEGG" id="tsig:D6T69_11320"/>
<protein>
    <submittedName>
        <fullName evidence="1">Uncharacterized protein</fullName>
    </submittedName>
</protein>
<dbReference type="RefSeq" id="WP_125067832.1">
    <property type="nucleotide sequence ID" value="NZ_CP032548.1"/>
</dbReference>